<keyword evidence="2" id="KW-1185">Reference proteome</keyword>
<accession>A0A0C3B1J8</accession>
<dbReference type="EMBL" id="KN833006">
    <property type="protein sequence ID" value="KIM80078.1"/>
    <property type="molecule type" value="Genomic_DNA"/>
</dbReference>
<dbReference type="HOGENOM" id="CLU_2606871_0_0_1"/>
<protein>
    <submittedName>
        <fullName evidence="1">Uncharacterized protein</fullName>
    </submittedName>
</protein>
<proteinExistence type="predicted"/>
<reference evidence="1 2" key="1">
    <citation type="submission" date="2014-04" db="EMBL/GenBank/DDBJ databases">
        <authorList>
            <consortium name="DOE Joint Genome Institute"/>
            <person name="Kuo A."/>
            <person name="Tarkka M."/>
            <person name="Buscot F."/>
            <person name="Kohler A."/>
            <person name="Nagy L.G."/>
            <person name="Floudas D."/>
            <person name="Copeland A."/>
            <person name="Barry K.W."/>
            <person name="Cichocki N."/>
            <person name="Veneault-Fourrey C."/>
            <person name="LaButti K."/>
            <person name="Lindquist E.A."/>
            <person name="Lipzen A."/>
            <person name="Lundell T."/>
            <person name="Morin E."/>
            <person name="Murat C."/>
            <person name="Sun H."/>
            <person name="Tunlid A."/>
            <person name="Henrissat B."/>
            <person name="Grigoriev I.V."/>
            <person name="Hibbett D.S."/>
            <person name="Martin F."/>
            <person name="Nordberg H.P."/>
            <person name="Cantor M.N."/>
            <person name="Hua S.X."/>
        </authorList>
    </citation>
    <scope>NUCLEOTIDE SEQUENCE [LARGE SCALE GENOMIC DNA]</scope>
    <source>
        <strain evidence="1 2">F 1598</strain>
    </source>
</reference>
<gene>
    <name evidence="1" type="ORF">PILCRDRAFT_9947</name>
</gene>
<dbReference type="Proteomes" id="UP000054166">
    <property type="component" value="Unassembled WGS sequence"/>
</dbReference>
<evidence type="ECO:0000313" key="2">
    <source>
        <dbReference type="Proteomes" id="UP000054166"/>
    </source>
</evidence>
<evidence type="ECO:0000313" key="1">
    <source>
        <dbReference type="EMBL" id="KIM80078.1"/>
    </source>
</evidence>
<dbReference type="AlphaFoldDB" id="A0A0C3B1J8"/>
<name>A0A0C3B1J8_PILCF</name>
<organism evidence="1 2">
    <name type="scientific">Piloderma croceum (strain F 1598)</name>
    <dbReference type="NCBI Taxonomy" id="765440"/>
    <lineage>
        <taxon>Eukaryota</taxon>
        <taxon>Fungi</taxon>
        <taxon>Dikarya</taxon>
        <taxon>Basidiomycota</taxon>
        <taxon>Agaricomycotina</taxon>
        <taxon>Agaricomycetes</taxon>
        <taxon>Agaricomycetidae</taxon>
        <taxon>Atheliales</taxon>
        <taxon>Atheliaceae</taxon>
        <taxon>Piloderma</taxon>
    </lineage>
</organism>
<sequence length="79" mass="8370">MSIKPVLIGSGKDSQAAQAIVKLHQSQRSSVTVIISPSPPSPIGNLLVASPIEGIKSQTSVHLEAPPENPRALFRKPEH</sequence>
<dbReference type="InParanoid" id="A0A0C3B1J8"/>
<reference evidence="2" key="2">
    <citation type="submission" date="2015-01" db="EMBL/GenBank/DDBJ databases">
        <title>Evolutionary Origins and Diversification of the Mycorrhizal Mutualists.</title>
        <authorList>
            <consortium name="DOE Joint Genome Institute"/>
            <consortium name="Mycorrhizal Genomics Consortium"/>
            <person name="Kohler A."/>
            <person name="Kuo A."/>
            <person name="Nagy L.G."/>
            <person name="Floudas D."/>
            <person name="Copeland A."/>
            <person name="Barry K.W."/>
            <person name="Cichocki N."/>
            <person name="Veneault-Fourrey C."/>
            <person name="LaButti K."/>
            <person name="Lindquist E.A."/>
            <person name="Lipzen A."/>
            <person name="Lundell T."/>
            <person name="Morin E."/>
            <person name="Murat C."/>
            <person name="Riley R."/>
            <person name="Ohm R."/>
            <person name="Sun H."/>
            <person name="Tunlid A."/>
            <person name="Henrissat B."/>
            <person name="Grigoriev I.V."/>
            <person name="Hibbett D.S."/>
            <person name="Martin F."/>
        </authorList>
    </citation>
    <scope>NUCLEOTIDE SEQUENCE [LARGE SCALE GENOMIC DNA]</scope>
    <source>
        <strain evidence="2">F 1598</strain>
    </source>
</reference>